<feature type="region of interest" description="Disordered" evidence="1">
    <location>
        <begin position="1"/>
        <end position="49"/>
    </location>
</feature>
<dbReference type="EMBL" id="GGMR01015553">
    <property type="protein sequence ID" value="MBY28172.1"/>
    <property type="molecule type" value="Transcribed_RNA"/>
</dbReference>
<feature type="compositionally biased region" description="Basic and acidic residues" evidence="1">
    <location>
        <begin position="241"/>
        <end position="252"/>
    </location>
</feature>
<protein>
    <submittedName>
        <fullName evidence="2">Uncharacterized protein</fullName>
    </submittedName>
</protein>
<feature type="compositionally biased region" description="Polar residues" evidence="1">
    <location>
        <begin position="255"/>
        <end position="267"/>
    </location>
</feature>
<feature type="compositionally biased region" description="Polar residues" evidence="1">
    <location>
        <begin position="1"/>
        <end position="10"/>
    </location>
</feature>
<evidence type="ECO:0000313" key="2">
    <source>
        <dbReference type="EMBL" id="MBY28172.1"/>
    </source>
</evidence>
<feature type="compositionally biased region" description="Low complexity" evidence="1">
    <location>
        <begin position="287"/>
        <end position="318"/>
    </location>
</feature>
<reference evidence="2" key="1">
    <citation type="submission" date="2018-04" db="EMBL/GenBank/DDBJ databases">
        <title>Transcriptome of Schizaphis graminum biotype I.</title>
        <authorList>
            <person name="Scully E.D."/>
            <person name="Geib S.M."/>
            <person name="Palmer N.A."/>
            <person name="Koch K."/>
            <person name="Bradshaw J."/>
            <person name="Heng-Moss T."/>
            <person name="Sarath G."/>
        </authorList>
    </citation>
    <scope>NUCLEOTIDE SEQUENCE</scope>
</reference>
<dbReference type="AlphaFoldDB" id="A0A2S2PFH9"/>
<evidence type="ECO:0000256" key="1">
    <source>
        <dbReference type="SAM" id="MobiDB-lite"/>
    </source>
</evidence>
<feature type="region of interest" description="Disordered" evidence="1">
    <location>
        <begin position="131"/>
        <end position="366"/>
    </location>
</feature>
<proteinExistence type="predicted"/>
<sequence length="366" mass="41077">MVGTRETTPTSRKRRIPYGPTTPAQNTRVMSKTRDTHDTPTPQHHHKHITAGRSDHAYLFLFLFNHRCTQFNQFDDTATWRDQHQPPPYSKPQNCWNAASSYCRKLARKQPHKRQRRHGFAGCQRRSYAGTRYCGQPTPADGTTARRSSARRPAWVRRPWEPKRPGAQDGTYSLQAHRDHPRCRSPRGYSDHPPQPLMAAPVPRPRTTINTTQTAMRDATGAQQPPTAPAPPLSSRKRRNMERLRDHREKLKTAKQATPQQSTSQQFRLEKPATPTTPPAPDPKSLEAASNHVAAAEAPEVAIPAGTAEATEPADTATSQPVDMEISPDEEAELLRDTEMAPPDDVEMETVFQNTSPAPMTPPQQK</sequence>
<gene>
    <name evidence="2" type="ORF">g.115068</name>
</gene>
<organism evidence="2">
    <name type="scientific">Schizaphis graminum</name>
    <name type="common">Green bug aphid</name>
    <dbReference type="NCBI Taxonomy" id="13262"/>
    <lineage>
        <taxon>Eukaryota</taxon>
        <taxon>Metazoa</taxon>
        <taxon>Ecdysozoa</taxon>
        <taxon>Arthropoda</taxon>
        <taxon>Hexapoda</taxon>
        <taxon>Insecta</taxon>
        <taxon>Pterygota</taxon>
        <taxon>Neoptera</taxon>
        <taxon>Paraneoptera</taxon>
        <taxon>Hemiptera</taxon>
        <taxon>Sternorrhyncha</taxon>
        <taxon>Aphidomorpha</taxon>
        <taxon>Aphidoidea</taxon>
        <taxon>Aphididae</taxon>
        <taxon>Aphidini</taxon>
        <taxon>Schizaphis</taxon>
    </lineage>
</organism>
<accession>A0A2S2PFH9</accession>
<name>A0A2S2PFH9_SCHGA</name>